<feature type="modified residue" description="4-aspartylphosphate" evidence="1">
    <location>
        <position position="64"/>
    </location>
</feature>
<dbReference type="SUPFAM" id="SSF52172">
    <property type="entry name" value="CheY-like"/>
    <property type="match status" value="1"/>
</dbReference>
<proteinExistence type="predicted"/>
<feature type="domain" description="Response regulatory" evidence="2">
    <location>
        <begin position="13"/>
        <end position="129"/>
    </location>
</feature>
<dbReference type="PROSITE" id="PS50110">
    <property type="entry name" value="RESPONSE_REGULATORY"/>
    <property type="match status" value="1"/>
</dbReference>
<protein>
    <submittedName>
        <fullName evidence="3">Response regulator</fullName>
    </submittedName>
</protein>
<dbReference type="InterPro" id="IPR001789">
    <property type="entry name" value="Sig_transdc_resp-reg_receiver"/>
</dbReference>
<sequence length="134" mass="15361">MINLANRITPRKKILLVEDNRMHSELVRIIIQSSFDADVTIAENDRDALDKITEGNIFDLIIIDIMLPKINGLDVLRTIRKVYDKVPILMISALNDKETVKKSFEDGATDYVDKPIRNELLRDKISLLLNSRSL</sequence>
<accession>A0A520XDQ0</accession>
<dbReference type="SMART" id="SM00448">
    <property type="entry name" value="REC"/>
    <property type="match status" value="1"/>
</dbReference>
<evidence type="ECO:0000313" key="3">
    <source>
        <dbReference type="EMBL" id="RZV39311.1"/>
    </source>
</evidence>
<evidence type="ECO:0000256" key="1">
    <source>
        <dbReference type="PROSITE-ProRule" id="PRU00169"/>
    </source>
</evidence>
<comment type="caution">
    <text evidence="3">The sequence shown here is derived from an EMBL/GenBank/DDBJ whole genome shotgun (WGS) entry which is preliminary data.</text>
</comment>
<reference evidence="3 4" key="1">
    <citation type="submission" date="2019-01" db="EMBL/GenBank/DDBJ databases">
        <title>Insights into ecological role of a new deltaproteobacterial order Candidatus Sinidesulfobacterales (Sva0485) by metagenomics and metatranscriptomics.</title>
        <authorList>
            <person name="Tan S."/>
            <person name="Liu J."/>
            <person name="Fang Y."/>
            <person name="Hedlund B."/>
            <person name="Lian Z.-H."/>
            <person name="Huang L.-Y."/>
            <person name="Li J.-T."/>
            <person name="Huang L.-N."/>
            <person name="Li W.-J."/>
            <person name="Jiang H.-C."/>
            <person name="Dong H.-L."/>
            <person name="Shu W.-S."/>
        </authorList>
    </citation>
    <scope>NUCLEOTIDE SEQUENCE [LARGE SCALE GENOMIC DNA]</scope>
    <source>
        <strain evidence="3">AP4</strain>
    </source>
</reference>
<dbReference type="AlphaFoldDB" id="A0A520XDQ0"/>
<dbReference type="Pfam" id="PF00072">
    <property type="entry name" value="Response_reg"/>
    <property type="match status" value="1"/>
</dbReference>
<dbReference type="PANTHER" id="PTHR43228:SF1">
    <property type="entry name" value="TWO-COMPONENT RESPONSE REGULATOR ARR22"/>
    <property type="match status" value="1"/>
</dbReference>
<keyword evidence="1" id="KW-0597">Phosphoprotein</keyword>
<dbReference type="InterPro" id="IPR052048">
    <property type="entry name" value="ST_Response_Regulator"/>
</dbReference>
<evidence type="ECO:0000313" key="4">
    <source>
        <dbReference type="Proteomes" id="UP000322454"/>
    </source>
</evidence>
<gene>
    <name evidence="3" type="ORF">EVJ48_05125</name>
</gene>
<dbReference type="Gene3D" id="3.40.50.2300">
    <property type="match status" value="1"/>
</dbReference>
<name>A0A520XDQ0_9DELT</name>
<evidence type="ECO:0000259" key="2">
    <source>
        <dbReference type="PROSITE" id="PS50110"/>
    </source>
</evidence>
<organism evidence="3 4">
    <name type="scientific">Candidatus Acidulodesulfobacterium acidiphilum</name>
    <dbReference type="NCBI Taxonomy" id="2597224"/>
    <lineage>
        <taxon>Bacteria</taxon>
        <taxon>Deltaproteobacteria</taxon>
        <taxon>Candidatus Acidulodesulfobacterales</taxon>
        <taxon>Candidatus Acidulodesulfobacterium</taxon>
    </lineage>
</organism>
<dbReference type="GO" id="GO:0000160">
    <property type="term" value="P:phosphorelay signal transduction system"/>
    <property type="evidence" value="ECO:0007669"/>
    <property type="project" value="InterPro"/>
</dbReference>
<dbReference type="Proteomes" id="UP000322454">
    <property type="component" value="Unassembled WGS sequence"/>
</dbReference>
<dbReference type="CDD" id="cd00156">
    <property type="entry name" value="REC"/>
    <property type="match status" value="1"/>
</dbReference>
<dbReference type="EMBL" id="SHMQ01000011">
    <property type="protein sequence ID" value="RZV39311.1"/>
    <property type="molecule type" value="Genomic_DNA"/>
</dbReference>
<dbReference type="InterPro" id="IPR011006">
    <property type="entry name" value="CheY-like_superfamily"/>
</dbReference>
<dbReference type="PANTHER" id="PTHR43228">
    <property type="entry name" value="TWO-COMPONENT RESPONSE REGULATOR"/>
    <property type="match status" value="1"/>
</dbReference>